<keyword evidence="4" id="KW-1185">Reference proteome</keyword>
<comment type="caution">
    <text evidence="3">The sequence shown here is derived from an EMBL/GenBank/DDBJ whole genome shotgun (WGS) entry which is preliminary data.</text>
</comment>
<dbReference type="GO" id="GO:0016787">
    <property type="term" value="F:hydrolase activity"/>
    <property type="evidence" value="ECO:0007669"/>
    <property type="project" value="UniProtKB-KW"/>
</dbReference>
<dbReference type="SUPFAM" id="SSF52499">
    <property type="entry name" value="Isochorismatase-like hydrolases"/>
    <property type="match status" value="1"/>
</dbReference>
<reference evidence="3 4" key="1">
    <citation type="submission" date="2018-09" db="EMBL/GenBank/DDBJ databases">
        <title>Genome sequencing of Nocardioides immobilis CCTCC AB 2017083 for comparison to Nocardioides silvaticus.</title>
        <authorList>
            <person name="Li C."/>
            <person name="Wang G."/>
        </authorList>
    </citation>
    <scope>NUCLEOTIDE SEQUENCE [LARGE SCALE GENOMIC DNA]</scope>
    <source>
        <strain evidence="3 4">CCTCC AB 2017083</strain>
    </source>
</reference>
<accession>A0A417Y2Z8</accession>
<dbReference type="AlphaFoldDB" id="A0A417Y2Z8"/>
<feature type="domain" description="Isochorismatase-like" evidence="2">
    <location>
        <begin position="63"/>
        <end position="164"/>
    </location>
</feature>
<evidence type="ECO:0000256" key="1">
    <source>
        <dbReference type="ARBA" id="ARBA00022801"/>
    </source>
</evidence>
<protein>
    <submittedName>
        <fullName evidence="3">Isochorismatase family protein</fullName>
    </submittedName>
</protein>
<organism evidence="3 4">
    <name type="scientific">Nocardioides immobilis</name>
    <dbReference type="NCBI Taxonomy" id="2049295"/>
    <lineage>
        <taxon>Bacteria</taxon>
        <taxon>Bacillati</taxon>
        <taxon>Actinomycetota</taxon>
        <taxon>Actinomycetes</taxon>
        <taxon>Propionibacteriales</taxon>
        <taxon>Nocardioidaceae</taxon>
        <taxon>Nocardioides</taxon>
    </lineage>
</organism>
<dbReference type="EMBL" id="QXGH01000014">
    <property type="protein sequence ID" value="RHW27038.1"/>
    <property type="molecule type" value="Genomic_DNA"/>
</dbReference>
<evidence type="ECO:0000313" key="4">
    <source>
        <dbReference type="Proteomes" id="UP000283644"/>
    </source>
</evidence>
<dbReference type="InterPro" id="IPR000868">
    <property type="entry name" value="Isochorismatase-like_dom"/>
</dbReference>
<dbReference type="RefSeq" id="WP_118925139.1">
    <property type="nucleotide sequence ID" value="NZ_QXGH01000014.1"/>
</dbReference>
<name>A0A417Y2Z8_9ACTN</name>
<dbReference type="InterPro" id="IPR050272">
    <property type="entry name" value="Isochorismatase-like_hydrls"/>
</dbReference>
<dbReference type="Proteomes" id="UP000283644">
    <property type="component" value="Unassembled WGS sequence"/>
</dbReference>
<sequence length="183" mass="19278">MTRNVAHTTPYAWPWDGALDPGRVALVVISPRLGGDRLPDSRIWQEVRATAGTVQSVGGAVVQVTTTPPDRSAGVRDEHAVVGADHVLDAAGIDGFYGSPLDGLLRRLRRDQLLLAGAWLETGVHSTMRSANDRGFECLLVLDACLAYEPALEAASRSQIEMSGGIFGAVGQSVDVCAAITSA</sequence>
<evidence type="ECO:0000313" key="3">
    <source>
        <dbReference type="EMBL" id="RHW27038.1"/>
    </source>
</evidence>
<dbReference type="PANTHER" id="PTHR43540:SF9">
    <property type="entry name" value="FAMILY HYDROLASE, PUTATIVE (AFU_ORTHOLOGUE AFUA_2G08700)-RELATED"/>
    <property type="match status" value="1"/>
</dbReference>
<keyword evidence="1" id="KW-0378">Hydrolase</keyword>
<evidence type="ECO:0000259" key="2">
    <source>
        <dbReference type="Pfam" id="PF00857"/>
    </source>
</evidence>
<dbReference type="OrthoDB" id="3398739at2"/>
<dbReference type="PANTHER" id="PTHR43540">
    <property type="entry name" value="PEROXYUREIDOACRYLATE/UREIDOACRYLATE AMIDOHYDROLASE-RELATED"/>
    <property type="match status" value="1"/>
</dbReference>
<dbReference type="Gene3D" id="3.40.50.850">
    <property type="entry name" value="Isochorismatase-like"/>
    <property type="match status" value="1"/>
</dbReference>
<proteinExistence type="predicted"/>
<dbReference type="InterPro" id="IPR036380">
    <property type="entry name" value="Isochorismatase-like_sf"/>
</dbReference>
<dbReference type="Pfam" id="PF00857">
    <property type="entry name" value="Isochorismatase"/>
    <property type="match status" value="1"/>
</dbReference>
<gene>
    <name evidence="3" type="ORF">D0Z08_10190</name>
</gene>